<dbReference type="InterPro" id="IPR011009">
    <property type="entry name" value="Kinase-like_dom_sf"/>
</dbReference>
<dbReference type="Gene3D" id="3.30.200.20">
    <property type="entry name" value="Phosphorylase Kinase, domain 1"/>
    <property type="match status" value="1"/>
</dbReference>
<feature type="domain" description="AGC-kinase C-terminal" evidence="12">
    <location>
        <begin position="372"/>
        <end position="433"/>
    </location>
</feature>
<name>A2DL59_TRIV3</name>
<dbReference type="FunFam" id="3.30.200.20:FF:000771">
    <property type="entry name" value="AGC family protein kinase"/>
    <property type="match status" value="1"/>
</dbReference>
<dbReference type="CDD" id="cd05123">
    <property type="entry name" value="STKc_AGC"/>
    <property type="match status" value="1"/>
</dbReference>
<evidence type="ECO:0000256" key="1">
    <source>
        <dbReference type="ARBA" id="ARBA00006935"/>
    </source>
</evidence>
<dbReference type="FunFam" id="1.10.510.10:FF:000008">
    <property type="entry name" value="Non-specific serine/threonine protein kinase"/>
    <property type="match status" value="1"/>
</dbReference>
<dbReference type="GO" id="GO:0004674">
    <property type="term" value="F:protein serine/threonine kinase activity"/>
    <property type="evidence" value="ECO:0000318"/>
    <property type="project" value="GO_Central"/>
</dbReference>
<evidence type="ECO:0000256" key="3">
    <source>
        <dbReference type="ARBA" id="ARBA00022553"/>
    </source>
</evidence>
<accession>A2DL59</accession>
<sequence length="436" mass="50108">MDDDNSSSNDIDDIMELKGWLKKKSLGEKKWVKRYLVLRENNLTLYFDETCKDADTTYQLSSNTTVEQIVDNNTPKFMLTIEGQDPITFSTDTSENVQKWITGIRSSFESSPVLSMSSFDILHVLGRGAFGKVMLVRHRSSMKLYAIKSIQKRKLLDAMKSHTVIAERNILMKAHHPFIVQLFFAFQNPSKFYLGLEYVPGGELFYHLTKRGTFPINEVRLYSAEIALALSYLHSIGIIYRDLKPENVMLDSTGHIKLTDFGLSTEVFELEECGDSFCGTSRYLSPEMIYKIKYTHKIDWWSLGILMYEMIVGHPPFDSQNRSQLYNDITHSDPVFPSSFPVDAKDLVCKLLTKNPNQRPDFSGIKDHVFFKGIDWDKVYNREYQPNFIPKQTTPNCDSVFLQESPADSIVTATSAQFPDFSFQGQSLCDSYQEWD</sequence>
<dbReference type="eggNOG" id="KOG0598">
    <property type="taxonomic scope" value="Eukaryota"/>
</dbReference>
<dbReference type="SMART" id="SM00233">
    <property type="entry name" value="PH"/>
    <property type="match status" value="1"/>
</dbReference>
<evidence type="ECO:0000256" key="2">
    <source>
        <dbReference type="ARBA" id="ARBA00022527"/>
    </source>
</evidence>
<protein>
    <submittedName>
        <fullName evidence="13">AGC family protein kinase</fullName>
    </submittedName>
</protein>
<dbReference type="GO" id="GO:0035556">
    <property type="term" value="P:intracellular signal transduction"/>
    <property type="evidence" value="ECO:0000318"/>
    <property type="project" value="GO_Central"/>
</dbReference>
<evidence type="ECO:0000256" key="4">
    <source>
        <dbReference type="ARBA" id="ARBA00022679"/>
    </source>
</evidence>
<keyword evidence="2 9" id="KW-0723">Serine/threonine-protein kinase</keyword>
<dbReference type="PROSITE" id="PS00108">
    <property type="entry name" value="PROTEIN_KINASE_ST"/>
    <property type="match status" value="1"/>
</dbReference>
<dbReference type="PANTHER" id="PTHR24351">
    <property type="entry name" value="RIBOSOMAL PROTEIN S6 KINASE"/>
    <property type="match status" value="1"/>
</dbReference>
<evidence type="ECO:0000256" key="9">
    <source>
        <dbReference type="RuleBase" id="RU000304"/>
    </source>
</evidence>
<dbReference type="RefSeq" id="XP_001579836.1">
    <property type="nucleotide sequence ID" value="XM_001579786.1"/>
</dbReference>
<dbReference type="OMA" id="QPIMETP"/>
<proteinExistence type="inferred from homology"/>
<dbReference type="VEuPathDB" id="TrichDB:TVAGG3_0273630"/>
<keyword evidence="14" id="KW-1185">Reference proteome</keyword>
<dbReference type="InterPro" id="IPR000719">
    <property type="entry name" value="Prot_kinase_dom"/>
</dbReference>
<dbReference type="SUPFAM" id="SSF56112">
    <property type="entry name" value="Protein kinase-like (PK-like)"/>
    <property type="match status" value="1"/>
</dbReference>
<dbReference type="InterPro" id="IPR001849">
    <property type="entry name" value="PH_domain"/>
</dbReference>
<dbReference type="PROSITE" id="PS50003">
    <property type="entry name" value="PH_DOMAIN"/>
    <property type="match status" value="1"/>
</dbReference>
<evidence type="ECO:0000259" key="10">
    <source>
        <dbReference type="PROSITE" id="PS50003"/>
    </source>
</evidence>
<evidence type="ECO:0000256" key="6">
    <source>
        <dbReference type="ARBA" id="ARBA00022777"/>
    </source>
</evidence>
<dbReference type="FunFam" id="2.30.29.30:FF:000350">
    <property type="entry name" value="AGC family protein kinase"/>
    <property type="match status" value="1"/>
</dbReference>
<dbReference type="GO" id="GO:0005524">
    <property type="term" value="F:ATP binding"/>
    <property type="evidence" value="ECO:0007669"/>
    <property type="project" value="UniProtKB-UniRule"/>
</dbReference>
<evidence type="ECO:0000313" key="14">
    <source>
        <dbReference type="Proteomes" id="UP000001542"/>
    </source>
</evidence>
<keyword evidence="7 8" id="KW-0067">ATP-binding</keyword>
<dbReference type="InterPro" id="IPR045270">
    <property type="entry name" value="STKc_AGC"/>
</dbReference>
<dbReference type="STRING" id="5722.A2DL59"/>
<dbReference type="InterPro" id="IPR000961">
    <property type="entry name" value="AGC-kinase_C"/>
</dbReference>
<evidence type="ECO:0000259" key="12">
    <source>
        <dbReference type="PROSITE" id="PS51285"/>
    </source>
</evidence>
<evidence type="ECO:0000256" key="8">
    <source>
        <dbReference type="PROSITE-ProRule" id="PRU10141"/>
    </source>
</evidence>
<dbReference type="InterPro" id="IPR008271">
    <property type="entry name" value="Ser/Thr_kinase_AS"/>
</dbReference>
<dbReference type="SMART" id="SM00133">
    <property type="entry name" value="S_TK_X"/>
    <property type="match status" value="1"/>
</dbReference>
<dbReference type="EMBL" id="DS113214">
    <property type="protein sequence ID" value="EAY18850.1"/>
    <property type="molecule type" value="Genomic_DNA"/>
</dbReference>
<evidence type="ECO:0000256" key="5">
    <source>
        <dbReference type="ARBA" id="ARBA00022741"/>
    </source>
</evidence>
<dbReference type="Gene3D" id="2.30.29.30">
    <property type="entry name" value="Pleckstrin-homology domain (PH domain)/Phosphotyrosine-binding domain (PTB)"/>
    <property type="match status" value="1"/>
</dbReference>
<organism evidence="13 14">
    <name type="scientific">Trichomonas vaginalis (strain ATCC PRA-98 / G3)</name>
    <dbReference type="NCBI Taxonomy" id="412133"/>
    <lineage>
        <taxon>Eukaryota</taxon>
        <taxon>Metamonada</taxon>
        <taxon>Parabasalia</taxon>
        <taxon>Trichomonadida</taxon>
        <taxon>Trichomonadidae</taxon>
        <taxon>Trichomonas</taxon>
    </lineage>
</organism>
<dbReference type="PROSITE" id="PS50011">
    <property type="entry name" value="PROTEIN_KINASE_DOM"/>
    <property type="match status" value="1"/>
</dbReference>
<dbReference type="PROSITE" id="PS51285">
    <property type="entry name" value="AGC_KINASE_CTER"/>
    <property type="match status" value="1"/>
</dbReference>
<dbReference type="VEuPathDB" id="TrichDB:TVAG_295020"/>
<keyword evidence="6 13" id="KW-0418">Kinase</keyword>
<reference evidence="13" key="1">
    <citation type="submission" date="2006-10" db="EMBL/GenBank/DDBJ databases">
        <authorList>
            <person name="Amadeo P."/>
            <person name="Zhao Q."/>
            <person name="Wortman J."/>
            <person name="Fraser-Liggett C."/>
            <person name="Carlton J."/>
        </authorList>
    </citation>
    <scope>NUCLEOTIDE SEQUENCE</scope>
    <source>
        <strain evidence="13">G3</strain>
    </source>
</reference>
<dbReference type="InterPro" id="IPR017441">
    <property type="entry name" value="Protein_kinase_ATP_BS"/>
</dbReference>
<dbReference type="KEGG" id="tva:5464366"/>
<dbReference type="InParanoid" id="A2DL59"/>
<dbReference type="OrthoDB" id="63267at2759"/>
<dbReference type="Proteomes" id="UP000001542">
    <property type="component" value="Unassembled WGS sequence"/>
</dbReference>
<feature type="domain" description="Protein kinase" evidence="11">
    <location>
        <begin position="119"/>
        <end position="371"/>
    </location>
</feature>
<keyword evidence="4" id="KW-0808">Transferase</keyword>
<dbReference type="SUPFAM" id="SSF50729">
    <property type="entry name" value="PH domain-like"/>
    <property type="match status" value="1"/>
</dbReference>
<evidence type="ECO:0000313" key="13">
    <source>
        <dbReference type="EMBL" id="EAY18850.1"/>
    </source>
</evidence>
<keyword evidence="3" id="KW-0597">Phosphoprotein</keyword>
<dbReference type="SMR" id="A2DL59"/>
<dbReference type="Gene3D" id="1.10.510.10">
    <property type="entry name" value="Transferase(Phosphotransferase) domain 1"/>
    <property type="match status" value="1"/>
</dbReference>
<dbReference type="SMART" id="SM00220">
    <property type="entry name" value="S_TKc"/>
    <property type="match status" value="1"/>
</dbReference>
<gene>
    <name evidence="13" type="ORF">TVAG_295020</name>
</gene>
<comment type="similarity">
    <text evidence="1">Belongs to the protein kinase superfamily. AGC Ser/Thr protein kinase family. RAC subfamily.</text>
</comment>
<feature type="domain" description="PH" evidence="10">
    <location>
        <begin position="14"/>
        <end position="109"/>
    </location>
</feature>
<dbReference type="CDD" id="cd00821">
    <property type="entry name" value="PH"/>
    <property type="match status" value="1"/>
</dbReference>
<dbReference type="AlphaFoldDB" id="A2DL59"/>
<dbReference type="Pfam" id="PF00169">
    <property type="entry name" value="PH"/>
    <property type="match status" value="1"/>
</dbReference>
<dbReference type="InterPro" id="IPR011993">
    <property type="entry name" value="PH-like_dom_sf"/>
</dbReference>
<feature type="binding site" evidence="8">
    <location>
        <position position="148"/>
    </location>
    <ligand>
        <name>ATP</name>
        <dbReference type="ChEBI" id="CHEBI:30616"/>
    </ligand>
</feature>
<evidence type="ECO:0000256" key="7">
    <source>
        <dbReference type="ARBA" id="ARBA00022840"/>
    </source>
</evidence>
<dbReference type="PROSITE" id="PS00107">
    <property type="entry name" value="PROTEIN_KINASE_ATP"/>
    <property type="match status" value="1"/>
</dbReference>
<dbReference type="Pfam" id="PF00069">
    <property type="entry name" value="Pkinase"/>
    <property type="match status" value="1"/>
</dbReference>
<keyword evidence="5 8" id="KW-0547">Nucleotide-binding</keyword>
<evidence type="ECO:0000259" key="11">
    <source>
        <dbReference type="PROSITE" id="PS50011"/>
    </source>
</evidence>
<reference evidence="13" key="2">
    <citation type="journal article" date="2007" name="Science">
        <title>Draft genome sequence of the sexually transmitted pathogen Trichomonas vaginalis.</title>
        <authorList>
            <person name="Carlton J.M."/>
            <person name="Hirt R.P."/>
            <person name="Silva J.C."/>
            <person name="Delcher A.L."/>
            <person name="Schatz M."/>
            <person name="Zhao Q."/>
            <person name="Wortman J.R."/>
            <person name="Bidwell S.L."/>
            <person name="Alsmark U.C.M."/>
            <person name="Besteiro S."/>
            <person name="Sicheritz-Ponten T."/>
            <person name="Noel C.J."/>
            <person name="Dacks J.B."/>
            <person name="Foster P.G."/>
            <person name="Simillion C."/>
            <person name="Van de Peer Y."/>
            <person name="Miranda-Saavedra D."/>
            <person name="Barton G.J."/>
            <person name="Westrop G.D."/>
            <person name="Mueller S."/>
            <person name="Dessi D."/>
            <person name="Fiori P.L."/>
            <person name="Ren Q."/>
            <person name="Paulsen I."/>
            <person name="Zhang H."/>
            <person name="Bastida-Corcuera F.D."/>
            <person name="Simoes-Barbosa A."/>
            <person name="Brown M.T."/>
            <person name="Hayes R.D."/>
            <person name="Mukherjee M."/>
            <person name="Okumura C.Y."/>
            <person name="Schneider R."/>
            <person name="Smith A.J."/>
            <person name="Vanacova S."/>
            <person name="Villalvazo M."/>
            <person name="Haas B.J."/>
            <person name="Pertea M."/>
            <person name="Feldblyum T.V."/>
            <person name="Utterback T.R."/>
            <person name="Shu C.L."/>
            <person name="Osoegawa K."/>
            <person name="de Jong P.J."/>
            <person name="Hrdy I."/>
            <person name="Horvathova L."/>
            <person name="Zubacova Z."/>
            <person name="Dolezal P."/>
            <person name="Malik S.B."/>
            <person name="Logsdon J.M. Jr."/>
            <person name="Henze K."/>
            <person name="Gupta A."/>
            <person name="Wang C.C."/>
            <person name="Dunne R.L."/>
            <person name="Upcroft J.A."/>
            <person name="Upcroft P."/>
            <person name="White O."/>
            <person name="Salzberg S.L."/>
            <person name="Tang P."/>
            <person name="Chiu C.-H."/>
            <person name="Lee Y.-S."/>
            <person name="Embley T.M."/>
            <person name="Coombs G.H."/>
            <person name="Mottram J.C."/>
            <person name="Tachezy J."/>
            <person name="Fraser-Liggett C.M."/>
            <person name="Johnson P.J."/>
        </authorList>
    </citation>
    <scope>NUCLEOTIDE SEQUENCE [LARGE SCALE GENOMIC DNA]</scope>
    <source>
        <strain evidence="13">G3</strain>
    </source>
</reference>